<feature type="transmembrane region" description="Helical" evidence="1">
    <location>
        <begin position="20"/>
        <end position="41"/>
    </location>
</feature>
<feature type="transmembrane region" description="Helical" evidence="1">
    <location>
        <begin position="47"/>
        <end position="68"/>
    </location>
</feature>
<sequence>MRVSATGERRQLEPLPYDGVLSVTVGTVLWFVGLVVMLPFWDDLRDAGHLWLIATAAVGSVLGLAGIWSTTRRRNRLRQRVPPAHDSQA</sequence>
<keyword evidence="1" id="KW-0472">Membrane</keyword>
<dbReference type="Proteomes" id="UP000199013">
    <property type="component" value="Unassembled WGS sequence"/>
</dbReference>
<evidence type="ECO:0000256" key="1">
    <source>
        <dbReference type="SAM" id="Phobius"/>
    </source>
</evidence>
<organism evidence="2 3">
    <name type="scientific">Candidatus Protofrankia californiensis</name>
    <dbReference type="NCBI Taxonomy" id="1839754"/>
    <lineage>
        <taxon>Bacteria</taxon>
        <taxon>Bacillati</taxon>
        <taxon>Actinomycetota</taxon>
        <taxon>Actinomycetes</taxon>
        <taxon>Frankiales</taxon>
        <taxon>Frankiaceae</taxon>
        <taxon>Protofrankia</taxon>
    </lineage>
</organism>
<keyword evidence="3" id="KW-1185">Reference proteome</keyword>
<proteinExistence type="predicted"/>
<evidence type="ECO:0000313" key="2">
    <source>
        <dbReference type="EMBL" id="SBW17663.1"/>
    </source>
</evidence>
<dbReference type="EMBL" id="FLUV01000131">
    <property type="protein sequence ID" value="SBW17663.1"/>
    <property type="molecule type" value="Genomic_DNA"/>
</dbReference>
<protein>
    <recommendedName>
        <fullName evidence="4">DUF2530 domain-containing protein</fullName>
    </recommendedName>
</protein>
<keyword evidence="1" id="KW-1133">Transmembrane helix</keyword>
<evidence type="ECO:0008006" key="4">
    <source>
        <dbReference type="Google" id="ProtNLM"/>
    </source>
</evidence>
<keyword evidence="1" id="KW-0812">Transmembrane</keyword>
<gene>
    <name evidence="2" type="ORF">FDG2_0322</name>
</gene>
<accession>A0A1C3NTA4</accession>
<reference evidence="3" key="1">
    <citation type="submission" date="2016-02" db="EMBL/GenBank/DDBJ databases">
        <authorList>
            <person name="Wibberg D."/>
        </authorList>
    </citation>
    <scope>NUCLEOTIDE SEQUENCE [LARGE SCALE GENOMIC DNA]</scope>
</reference>
<evidence type="ECO:0000313" key="3">
    <source>
        <dbReference type="Proteomes" id="UP000199013"/>
    </source>
</evidence>
<name>A0A1C3NTA4_9ACTN</name>
<dbReference type="AlphaFoldDB" id="A0A1C3NTA4"/>